<dbReference type="AlphaFoldDB" id="F9GD80"/>
<feature type="region of interest" description="Disordered" evidence="1">
    <location>
        <begin position="1"/>
        <end position="25"/>
    </location>
</feature>
<comment type="caution">
    <text evidence="2">The sequence shown here is derived from an EMBL/GenBank/DDBJ whole genome shotgun (WGS) entry which is preliminary data.</text>
</comment>
<organism evidence="2">
    <name type="scientific">Fusarium oxysporum (strain Fo5176)</name>
    <name type="common">Fusarium vascular wilt</name>
    <dbReference type="NCBI Taxonomy" id="660025"/>
    <lineage>
        <taxon>Eukaryota</taxon>
        <taxon>Fungi</taxon>
        <taxon>Dikarya</taxon>
        <taxon>Ascomycota</taxon>
        <taxon>Pezizomycotina</taxon>
        <taxon>Sordariomycetes</taxon>
        <taxon>Hypocreomycetidae</taxon>
        <taxon>Hypocreales</taxon>
        <taxon>Nectriaceae</taxon>
        <taxon>Fusarium</taxon>
        <taxon>Fusarium oxysporum species complex</taxon>
    </lineage>
</organism>
<sequence length="109" mass="12306">MLKREEQKKTKLIKPAKRKNDAQQHDQSILSAIMWRGMIARPSLTNARWRAKISKNKIAATKRHADEQLRLGGFRRVCNDEHGEAAKCDRGVDPEGPSPPDCVCNDASE</sequence>
<gene>
    <name evidence="2" type="ORF">FOXB_16614</name>
</gene>
<reference evidence="2" key="1">
    <citation type="journal article" date="2012" name="Mol. Plant Microbe Interact.">
        <title>A highly conserved effector in Fusarium oxysporum is required for full virulence on Arabidopsis.</title>
        <authorList>
            <person name="Thatcher L.F."/>
            <person name="Gardiner D.M."/>
            <person name="Kazan K."/>
            <person name="Manners J."/>
        </authorList>
    </citation>
    <scope>NUCLEOTIDE SEQUENCE [LARGE SCALE GENOMIC DNA]</scope>
    <source>
        <strain evidence="2">Fo5176</strain>
    </source>
</reference>
<dbReference type="EMBL" id="AFQF01005362">
    <property type="protein sequence ID" value="EGU72883.1"/>
    <property type="molecule type" value="Genomic_DNA"/>
</dbReference>
<name>F9GD80_FUSOF</name>
<protein>
    <submittedName>
        <fullName evidence="2">Uncharacterized protein</fullName>
    </submittedName>
</protein>
<proteinExistence type="predicted"/>
<accession>F9GD80</accession>
<evidence type="ECO:0000313" key="2">
    <source>
        <dbReference type="EMBL" id="EGU72883.1"/>
    </source>
</evidence>
<feature type="region of interest" description="Disordered" evidence="1">
    <location>
        <begin position="86"/>
        <end position="109"/>
    </location>
</feature>
<evidence type="ECO:0000256" key="1">
    <source>
        <dbReference type="SAM" id="MobiDB-lite"/>
    </source>
</evidence>